<sequence>MSERYEMWTPAQAVDRLAADLPGGRADAEQVVASYLRDATGVHGRPSSGWRLDEFDLDDARARFGWVDFAGGETVAQARTRADAAAVAALRHARGTSAITERDRLAGLHSDAEMWGYRAHQVGLDELTNTSACDPQPRLVTVGREGRERSHREATVVHDARVAAAEVAALDERPHEQDHPGDDRRPQGTHDEQEVPVDTADRVPGHDVVRDVAGIESMLNAAHWTDVIDAVAAERGEQRDGRAGDGTGHSAGSAGGLWFTVDDNAEAGVRPLTETEMRRVADLVRDTQADVLAVEHDVPSAGLSSSPVDVDGAGWAR</sequence>
<dbReference type="RefSeq" id="WP_179760507.1">
    <property type="nucleotide sequence ID" value="NZ_BAAAJZ010000008.1"/>
</dbReference>
<feature type="compositionally biased region" description="Basic and acidic residues" evidence="1">
    <location>
        <begin position="170"/>
        <end position="204"/>
    </location>
</feature>
<feature type="region of interest" description="Disordered" evidence="1">
    <location>
        <begin position="168"/>
        <end position="204"/>
    </location>
</feature>
<reference evidence="2 3" key="1">
    <citation type="submission" date="2020-07" db="EMBL/GenBank/DDBJ databases">
        <title>Sequencing the genomes of 1000 actinobacteria strains.</title>
        <authorList>
            <person name="Klenk H.-P."/>
        </authorList>
    </citation>
    <scope>NUCLEOTIDE SEQUENCE [LARGE SCALE GENOMIC DNA]</scope>
    <source>
        <strain evidence="2 3">DSM 44749</strain>
    </source>
</reference>
<proteinExistence type="predicted"/>
<organism evidence="2 3">
    <name type="scientific">Pseudonocardia alni</name>
    <name type="common">Amycolata alni</name>
    <dbReference type="NCBI Taxonomy" id="33907"/>
    <lineage>
        <taxon>Bacteria</taxon>
        <taxon>Bacillati</taxon>
        <taxon>Actinomycetota</taxon>
        <taxon>Actinomycetes</taxon>
        <taxon>Pseudonocardiales</taxon>
        <taxon>Pseudonocardiaceae</taxon>
        <taxon>Pseudonocardia</taxon>
    </lineage>
</organism>
<dbReference type="Proteomes" id="UP000549695">
    <property type="component" value="Unassembled WGS sequence"/>
</dbReference>
<evidence type="ECO:0000256" key="1">
    <source>
        <dbReference type="SAM" id="MobiDB-lite"/>
    </source>
</evidence>
<evidence type="ECO:0000313" key="2">
    <source>
        <dbReference type="EMBL" id="NYG00910.1"/>
    </source>
</evidence>
<dbReference type="GeneID" id="98050999"/>
<dbReference type="EMBL" id="JACCCZ010000001">
    <property type="protein sequence ID" value="NYG00910.1"/>
    <property type="molecule type" value="Genomic_DNA"/>
</dbReference>
<evidence type="ECO:0000313" key="3">
    <source>
        <dbReference type="Proteomes" id="UP000549695"/>
    </source>
</evidence>
<keyword evidence="3" id="KW-1185">Reference proteome</keyword>
<dbReference type="AlphaFoldDB" id="A0A852VY06"/>
<gene>
    <name evidence="2" type="ORF">HDA37_001195</name>
</gene>
<comment type="caution">
    <text evidence="2">The sequence shown here is derived from an EMBL/GenBank/DDBJ whole genome shotgun (WGS) entry which is preliminary data.</text>
</comment>
<name>A0A852VY06_PSEA5</name>
<accession>A0A852VY06</accession>
<protein>
    <submittedName>
        <fullName evidence="2">Uncharacterized protein</fullName>
    </submittedName>
</protein>